<protein>
    <recommendedName>
        <fullName evidence="1">ThuA-like domain-containing protein</fullName>
    </recommendedName>
</protein>
<sequence>MTGQENFSVFVFSKTVAYRHDSIPAGIEGLKQLGASTNSFTVEASEDSSLINTDFLSQFKVVLFLSTSGEFLSKEELHALKAFVNNGGGFVGIHCASSGMRSEPWYGELVGAYFTYHPDPQHSVVRVENNDHIIVSGFPNEFKWFDEWYNFTRNPRDKVTVLLSTDESLYEGGAMGSDHPLAWCRELDGGRTFYTALGHFAEAYQDKAFMTHVLNGILWAARVA</sequence>
<dbReference type="Proteomes" id="UP000297716">
    <property type="component" value="Unassembled WGS sequence"/>
</dbReference>
<dbReference type="PANTHER" id="PTHR40469">
    <property type="entry name" value="SECRETED GLYCOSYL HYDROLASE"/>
    <property type="match status" value="1"/>
</dbReference>
<evidence type="ECO:0000313" key="2">
    <source>
        <dbReference type="EMBL" id="TGJ87159.1"/>
    </source>
</evidence>
<dbReference type="AlphaFoldDB" id="A0A4Z0YS03"/>
<dbReference type="InterPro" id="IPR029062">
    <property type="entry name" value="Class_I_gatase-like"/>
</dbReference>
<evidence type="ECO:0000259" key="1">
    <source>
        <dbReference type="Pfam" id="PF06283"/>
    </source>
</evidence>
<dbReference type="InterPro" id="IPR029010">
    <property type="entry name" value="ThuA-like"/>
</dbReference>
<name>A0A4Z0YS03_9PEZI</name>
<dbReference type="Gene3D" id="3.40.50.880">
    <property type="match status" value="1"/>
</dbReference>
<dbReference type="OrthoDB" id="3482285at2759"/>
<dbReference type="Pfam" id="PF06283">
    <property type="entry name" value="ThuA"/>
    <property type="match status" value="1"/>
</dbReference>
<dbReference type="PANTHER" id="PTHR40469:SF2">
    <property type="entry name" value="GALACTOSE-BINDING DOMAIN-LIKE SUPERFAMILY PROTEIN"/>
    <property type="match status" value="1"/>
</dbReference>
<organism evidence="2 3">
    <name type="scientific">Xylaria hypoxylon</name>
    <dbReference type="NCBI Taxonomy" id="37992"/>
    <lineage>
        <taxon>Eukaryota</taxon>
        <taxon>Fungi</taxon>
        <taxon>Dikarya</taxon>
        <taxon>Ascomycota</taxon>
        <taxon>Pezizomycotina</taxon>
        <taxon>Sordariomycetes</taxon>
        <taxon>Xylariomycetidae</taxon>
        <taxon>Xylariales</taxon>
        <taxon>Xylariaceae</taxon>
        <taxon>Xylaria</taxon>
    </lineage>
</organism>
<evidence type="ECO:0000313" key="3">
    <source>
        <dbReference type="Proteomes" id="UP000297716"/>
    </source>
</evidence>
<proteinExistence type="predicted"/>
<dbReference type="EMBL" id="SKBN01000017">
    <property type="protein sequence ID" value="TGJ87159.1"/>
    <property type="molecule type" value="Genomic_DNA"/>
</dbReference>
<dbReference type="SUPFAM" id="SSF52317">
    <property type="entry name" value="Class I glutamine amidotransferase-like"/>
    <property type="match status" value="1"/>
</dbReference>
<feature type="domain" description="ThuA-like" evidence="1">
    <location>
        <begin position="9"/>
        <end position="220"/>
    </location>
</feature>
<keyword evidence="3" id="KW-1185">Reference proteome</keyword>
<accession>A0A4Z0YS03</accession>
<gene>
    <name evidence="2" type="ORF">E0Z10_g1612</name>
</gene>
<comment type="caution">
    <text evidence="2">The sequence shown here is derived from an EMBL/GenBank/DDBJ whole genome shotgun (WGS) entry which is preliminary data.</text>
</comment>
<reference evidence="2 3" key="1">
    <citation type="submission" date="2019-03" db="EMBL/GenBank/DDBJ databases">
        <title>Draft genome sequence of Xylaria hypoxylon DSM 108379, a ubiquitous saprotrophic-parasitic fungi on hardwood.</title>
        <authorList>
            <person name="Buettner E."/>
            <person name="Leonhardt S."/>
            <person name="Gebauer A.M."/>
            <person name="Liers C."/>
            <person name="Hofrichter M."/>
            <person name="Kellner H."/>
        </authorList>
    </citation>
    <scope>NUCLEOTIDE SEQUENCE [LARGE SCALE GENOMIC DNA]</scope>
    <source>
        <strain evidence="2 3">DSM 108379</strain>
    </source>
</reference>